<feature type="transmembrane region" description="Helical" evidence="1">
    <location>
        <begin position="175"/>
        <end position="194"/>
    </location>
</feature>
<evidence type="ECO:0000313" key="2">
    <source>
        <dbReference type="EMBL" id="EMA58874.1"/>
    </source>
</evidence>
<evidence type="ECO:0000313" key="3">
    <source>
        <dbReference type="Proteomes" id="UP000011650"/>
    </source>
</evidence>
<dbReference type="InterPro" id="IPR007404">
    <property type="entry name" value="YdjM-like"/>
</dbReference>
<keyword evidence="3" id="KW-1185">Reference proteome</keyword>
<accession>M0NNX6</accession>
<gene>
    <name evidence="2" type="ORF">C469_12273</name>
</gene>
<dbReference type="Pfam" id="PF04307">
    <property type="entry name" value="YdjM"/>
    <property type="match status" value="1"/>
</dbReference>
<dbReference type="AlphaFoldDB" id="M0NNX6"/>
<keyword evidence="1" id="KW-1133">Transmembrane helix</keyword>
<reference evidence="2 3" key="1">
    <citation type="journal article" date="2014" name="PLoS Genet.">
        <title>Phylogenetically driven sequencing of extremely halophilic archaea reveals strategies for static and dynamic osmo-response.</title>
        <authorList>
            <person name="Becker E.A."/>
            <person name="Seitzer P.M."/>
            <person name="Tritt A."/>
            <person name="Larsen D."/>
            <person name="Krusor M."/>
            <person name="Yao A.I."/>
            <person name="Wu D."/>
            <person name="Madern D."/>
            <person name="Eisen J.A."/>
            <person name="Darling A.E."/>
            <person name="Facciotti M.T."/>
        </authorList>
    </citation>
    <scope>NUCLEOTIDE SEQUENCE [LARGE SCALE GENOMIC DNA]</scope>
    <source>
        <strain evidence="2 3">DSM 21995</strain>
    </source>
</reference>
<organism evidence="2 3">
    <name type="scientific">Halorubrum lipolyticum DSM 21995</name>
    <dbReference type="NCBI Taxonomy" id="1227482"/>
    <lineage>
        <taxon>Archaea</taxon>
        <taxon>Methanobacteriati</taxon>
        <taxon>Methanobacteriota</taxon>
        <taxon>Stenosarchaea group</taxon>
        <taxon>Halobacteria</taxon>
        <taxon>Halobacteriales</taxon>
        <taxon>Haloferacaceae</taxon>
        <taxon>Halorubrum</taxon>
    </lineage>
</organism>
<dbReference type="RefSeq" id="WP_008006948.1">
    <property type="nucleotide sequence ID" value="NZ_AOJG01000032.1"/>
</dbReference>
<dbReference type="Proteomes" id="UP000011650">
    <property type="component" value="Unassembled WGS sequence"/>
</dbReference>
<sequence>MEYLVEVYNFTAKARALASSTHLLSGTVPMFPWTHAAFGYLLLLLVAVLLRRRLSRAELIAVIVGTQLPDLVDKPLAWWFNVLPSGRSLAHSLLVAVPLSLLVLAVAWYLTHPEVGFAFAVGYATHLVGDSYVALYYWRPEELTYLLWPVLPAYPYDDFVGLTDFFSQLTVTPNFVVVLVVAVGVGLGFAVQFVHAEPLR</sequence>
<feature type="transmembrane region" description="Helical" evidence="1">
    <location>
        <begin position="89"/>
        <end position="110"/>
    </location>
</feature>
<feature type="transmembrane region" description="Helical" evidence="1">
    <location>
        <begin position="30"/>
        <end position="50"/>
    </location>
</feature>
<keyword evidence="2" id="KW-0378">Hydrolase</keyword>
<dbReference type="EMBL" id="AOJG01000032">
    <property type="protein sequence ID" value="EMA58874.1"/>
    <property type="molecule type" value="Genomic_DNA"/>
</dbReference>
<protein>
    <submittedName>
        <fullName evidence="2">Membrane-bound metal-dependent hydrolase</fullName>
    </submittedName>
</protein>
<comment type="caution">
    <text evidence="2">The sequence shown here is derived from an EMBL/GenBank/DDBJ whole genome shotgun (WGS) entry which is preliminary data.</text>
</comment>
<dbReference type="GO" id="GO:0016787">
    <property type="term" value="F:hydrolase activity"/>
    <property type="evidence" value="ECO:0007669"/>
    <property type="project" value="UniProtKB-KW"/>
</dbReference>
<keyword evidence="1" id="KW-0472">Membrane</keyword>
<dbReference type="PATRIC" id="fig|1227482.3.peg.2481"/>
<evidence type="ECO:0000256" key="1">
    <source>
        <dbReference type="SAM" id="Phobius"/>
    </source>
</evidence>
<proteinExistence type="predicted"/>
<feature type="transmembrane region" description="Helical" evidence="1">
    <location>
        <begin position="116"/>
        <end position="138"/>
    </location>
</feature>
<keyword evidence="1" id="KW-0812">Transmembrane</keyword>
<name>M0NNX6_9EURY</name>
<dbReference type="STRING" id="1227482.C469_12273"/>